<dbReference type="AlphaFoldDB" id="D2QU61"/>
<dbReference type="NCBIfam" id="TIGR04131">
    <property type="entry name" value="Bac_Flav_CTERM"/>
    <property type="match status" value="1"/>
</dbReference>
<dbReference type="STRING" id="504472.Slin_6385"/>
<protein>
    <recommendedName>
        <fullName evidence="3">Gliding motility-associated C-terminal domain-containing protein</fullName>
    </recommendedName>
</protein>
<accession>D2QU61</accession>
<evidence type="ECO:0008006" key="3">
    <source>
        <dbReference type="Google" id="ProtNLM"/>
    </source>
</evidence>
<sequence>MRKCPLKPFQRIETTKFIRTTKNILFVRSLQLWPAEVREKTGKVIGWLVAVFLFVLSINASFAQDPNNNYCVDPKGAESGGFTLDKVRTCVGTPVGITGGLPAGLVNVGYVKEYSGKGIPTIFELGPSFLYTKPGSYTILQVGSINKNPAVACQTITVLPLDPVKFTAQSCLGRRATITVDASTLGQYDSYLIRWGDGTSEERSRTEMQANPAHTYNIGSPNSPTITVEGVYDRLCSSPQTPQQITLLATATQPTINALTTISDNSIELKYQTSAGVLVELYQKVGGTYVATGQKGTGGGTFTVQTDAKQVQCFQLVPQDACNSQTAKSDEVCSLVLTAQAANKQNNLTWQPYTGTAPRFRFYRLIRNGAPIGPTITRVSLNSYSDADNILCGSQYCYSVQATVEGSAQTVITSAKTCVTGLNGDPPGEIGSMVVSIEDGHPRLITTPPAGIGPTDSYTMVVSRASGASGSFQPVATLDRKSTYTDESANPSAGSYCYQVVYQTSCGLQTPPSKTVCTVYLEAKSANGIDWNAVSPFAPETVDSYTVEVIDSLNGTRQEIRMGANTHYEPNPNDPNLQSQKYRIIALTTGGTISFSNFYTFRREAKILVPDAFTPNADGLNDEFKAFGIYVDKFLMTVYNRWGEVVYSTTSKSEGWDGNSNGQQAPAGQYMYRIEVVDLTGLKTVRTGAVLLIR</sequence>
<evidence type="ECO:0000313" key="2">
    <source>
        <dbReference type="Proteomes" id="UP000002028"/>
    </source>
</evidence>
<proteinExistence type="predicted"/>
<name>D2QU61_SPILD</name>
<keyword evidence="2" id="KW-1185">Reference proteome</keyword>
<reference evidence="1 2" key="1">
    <citation type="journal article" date="2010" name="Stand. Genomic Sci.">
        <title>Complete genome sequence of Spirosoma linguale type strain (1).</title>
        <authorList>
            <person name="Lail K."/>
            <person name="Sikorski J."/>
            <person name="Saunders E."/>
            <person name="Lapidus A."/>
            <person name="Glavina Del Rio T."/>
            <person name="Copeland A."/>
            <person name="Tice H."/>
            <person name="Cheng J.-F."/>
            <person name="Lucas S."/>
            <person name="Nolan M."/>
            <person name="Bruce D."/>
            <person name="Goodwin L."/>
            <person name="Pitluck S."/>
            <person name="Ivanova N."/>
            <person name="Mavromatis K."/>
            <person name="Ovchinnikova G."/>
            <person name="Pati A."/>
            <person name="Chen A."/>
            <person name="Palaniappan K."/>
            <person name="Land M."/>
            <person name="Hauser L."/>
            <person name="Chang Y.-J."/>
            <person name="Jeffries C.D."/>
            <person name="Chain P."/>
            <person name="Brettin T."/>
            <person name="Detter J.C."/>
            <person name="Schuetze A."/>
            <person name="Rohde M."/>
            <person name="Tindall B.J."/>
            <person name="Goeker M."/>
            <person name="Bristow J."/>
            <person name="Eisen J.A."/>
            <person name="Markowitz V."/>
            <person name="Hugenholtz P."/>
            <person name="Kyrpides N.C."/>
            <person name="Klenk H.-P."/>
            <person name="Chen F."/>
        </authorList>
    </citation>
    <scope>NUCLEOTIDE SEQUENCE [LARGE SCALE GENOMIC DNA]</scope>
    <source>
        <strain evidence="2">ATCC 33905 / DSM 74 / LMG 10896 / Claus 1</strain>
    </source>
</reference>
<dbReference type="Pfam" id="PF13585">
    <property type="entry name" value="CHU_C"/>
    <property type="match status" value="1"/>
</dbReference>
<dbReference type="HOGENOM" id="CLU_402124_0_0_10"/>
<evidence type="ECO:0000313" key="1">
    <source>
        <dbReference type="EMBL" id="ADB42343.1"/>
    </source>
</evidence>
<dbReference type="KEGG" id="sli:Slin_6385"/>
<dbReference type="InterPro" id="IPR026341">
    <property type="entry name" value="T9SS_type_B"/>
</dbReference>
<dbReference type="eggNOG" id="COG3291">
    <property type="taxonomic scope" value="Bacteria"/>
</dbReference>
<gene>
    <name evidence="1" type="ordered locus">Slin_6385</name>
</gene>
<dbReference type="EMBL" id="CP001769">
    <property type="protein sequence ID" value="ADB42343.1"/>
    <property type="molecule type" value="Genomic_DNA"/>
</dbReference>
<organism evidence="1 2">
    <name type="scientific">Spirosoma linguale (strain ATCC 33905 / DSM 74 / LMG 10896 / Claus 1)</name>
    <dbReference type="NCBI Taxonomy" id="504472"/>
    <lineage>
        <taxon>Bacteria</taxon>
        <taxon>Pseudomonadati</taxon>
        <taxon>Bacteroidota</taxon>
        <taxon>Cytophagia</taxon>
        <taxon>Cytophagales</taxon>
        <taxon>Cytophagaceae</taxon>
        <taxon>Spirosoma</taxon>
    </lineage>
</organism>
<dbReference type="Proteomes" id="UP000002028">
    <property type="component" value="Chromosome"/>
</dbReference>